<dbReference type="EMBL" id="CAXDID020000022">
    <property type="protein sequence ID" value="CAL5988468.1"/>
    <property type="molecule type" value="Genomic_DNA"/>
</dbReference>
<dbReference type="Proteomes" id="UP001642409">
    <property type="component" value="Unassembled WGS sequence"/>
</dbReference>
<comment type="caution">
    <text evidence="2">The sequence shown here is derived from an EMBL/GenBank/DDBJ whole genome shotgun (WGS) entry which is preliminary data.</text>
</comment>
<sequence>MAHRNQCQKIFMIVSSPIWVPLSAIILGIFVPIQFLLNSCRIKQFQRQRRKQLLSAQNVLINNNPQVNDQLQDQLIFKFKPIHYIDIEMQITQTQIQLASNNIILYSQPVPFDLQSKYFNVFCNYIDDSRFMQAKVVGKELQLPRAQFNPPVVCYGKIFLNIFDFIFTIEDFNLKYFAQISKYALGSINNDCGKQLFKINSKLYCHNKSGQFFEIKPSGRLKCVKLKFVNQIKQNNAQIDKYSTNNQYDSNFTFNLKLKSCQLFLSHKLKTSLAQTQNKVRSKFEIVNNFILTIANQHRTISSSIQNTFQEIDQ</sequence>
<dbReference type="EMBL" id="CATOUU010001177">
    <property type="protein sequence ID" value="CAI9977307.1"/>
    <property type="molecule type" value="Genomic_DNA"/>
</dbReference>
<evidence type="ECO:0000313" key="3">
    <source>
        <dbReference type="EMBL" id="CAL5988468.1"/>
    </source>
</evidence>
<proteinExistence type="predicted"/>
<dbReference type="AlphaFoldDB" id="A0AA86V5R1"/>
<keyword evidence="1" id="KW-0472">Membrane</keyword>
<name>A0AA86V5R1_9EUKA</name>
<reference evidence="3 4" key="2">
    <citation type="submission" date="2024-07" db="EMBL/GenBank/DDBJ databases">
        <authorList>
            <person name="Akdeniz Z."/>
        </authorList>
    </citation>
    <scope>NUCLEOTIDE SEQUENCE [LARGE SCALE GENOMIC DNA]</scope>
</reference>
<evidence type="ECO:0000313" key="2">
    <source>
        <dbReference type="EMBL" id="CAI9977307.1"/>
    </source>
</evidence>
<gene>
    <name evidence="3" type="ORF">HINF_LOCUS10390</name>
    <name evidence="2" type="ORF">HINF_LOCUS64952</name>
</gene>
<protein>
    <submittedName>
        <fullName evidence="3">Hypothetical_protein</fullName>
    </submittedName>
</protein>
<organism evidence="2">
    <name type="scientific">Hexamita inflata</name>
    <dbReference type="NCBI Taxonomy" id="28002"/>
    <lineage>
        <taxon>Eukaryota</taxon>
        <taxon>Metamonada</taxon>
        <taxon>Diplomonadida</taxon>
        <taxon>Hexamitidae</taxon>
        <taxon>Hexamitinae</taxon>
        <taxon>Hexamita</taxon>
    </lineage>
</organism>
<reference evidence="2" key="1">
    <citation type="submission" date="2023-06" db="EMBL/GenBank/DDBJ databases">
        <authorList>
            <person name="Kurt Z."/>
        </authorList>
    </citation>
    <scope>NUCLEOTIDE SEQUENCE</scope>
</reference>
<feature type="transmembrane region" description="Helical" evidence="1">
    <location>
        <begin position="18"/>
        <end position="40"/>
    </location>
</feature>
<evidence type="ECO:0000256" key="1">
    <source>
        <dbReference type="SAM" id="Phobius"/>
    </source>
</evidence>
<keyword evidence="4" id="KW-1185">Reference proteome</keyword>
<keyword evidence="1" id="KW-1133">Transmembrane helix</keyword>
<keyword evidence="1" id="KW-0812">Transmembrane</keyword>
<evidence type="ECO:0000313" key="4">
    <source>
        <dbReference type="Proteomes" id="UP001642409"/>
    </source>
</evidence>
<accession>A0AA86V5R1</accession>